<dbReference type="Pfam" id="PF00155">
    <property type="entry name" value="Aminotran_1_2"/>
    <property type="match status" value="1"/>
</dbReference>
<dbReference type="SUPFAM" id="SSF53383">
    <property type="entry name" value="PLP-dependent transferases"/>
    <property type="match status" value="1"/>
</dbReference>
<dbReference type="PROSITE" id="PS50949">
    <property type="entry name" value="HTH_GNTR"/>
    <property type="match status" value="1"/>
</dbReference>
<dbReference type="InterPro" id="IPR051446">
    <property type="entry name" value="HTH_trans_reg/aminotransferase"/>
</dbReference>
<dbReference type="GO" id="GO:0003700">
    <property type="term" value="F:DNA-binding transcription factor activity"/>
    <property type="evidence" value="ECO:0007669"/>
    <property type="project" value="InterPro"/>
</dbReference>
<feature type="domain" description="HTH gntR-type" evidence="8">
    <location>
        <begin position="6"/>
        <end position="74"/>
    </location>
</feature>
<dbReference type="InterPro" id="IPR015421">
    <property type="entry name" value="PyrdxlP-dep_Trfase_major"/>
</dbReference>
<dbReference type="InterPro" id="IPR004839">
    <property type="entry name" value="Aminotransferase_I/II_large"/>
</dbReference>
<keyword evidence="6" id="KW-0238">DNA-binding</keyword>
<dbReference type="AlphaFoldDB" id="A0AAU9QQ85"/>
<evidence type="ECO:0000256" key="5">
    <source>
        <dbReference type="ARBA" id="ARBA00023015"/>
    </source>
</evidence>
<dbReference type="CDD" id="cd00609">
    <property type="entry name" value="AAT_like"/>
    <property type="match status" value="1"/>
</dbReference>
<dbReference type="EMBL" id="CAKMUD010000079">
    <property type="protein sequence ID" value="CAH1593188.1"/>
    <property type="molecule type" value="Genomic_DNA"/>
</dbReference>
<keyword evidence="3" id="KW-0808">Transferase</keyword>
<dbReference type="PANTHER" id="PTHR46577">
    <property type="entry name" value="HTH-TYPE TRANSCRIPTIONAL REGULATORY PROTEIN GABR"/>
    <property type="match status" value="1"/>
</dbReference>
<accession>A0AAU9QQ85</accession>
<dbReference type="Gene3D" id="3.40.640.10">
    <property type="entry name" value="Type I PLP-dependent aspartate aminotransferase-like (Major domain)"/>
    <property type="match status" value="1"/>
</dbReference>
<dbReference type="GO" id="GO:0008483">
    <property type="term" value="F:transaminase activity"/>
    <property type="evidence" value="ECO:0007669"/>
    <property type="project" value="UniProtKB-KW"/>
</dbReference>
<evidence type="ECO:0000256" key="2">
    <source>
        <dbReference type="ARBA" id="ARBA00022576"/>
    </source>
</evidence>
<dbReference type="InterPro" id="IPR015422">
    <property type="entry name" value="PyrdxlP-dep_Trfase_small"/>
</dbReference>
<evidence type="ECO:0000313" key="9">
    <source>
        <dbReference type="EMBL" id="CAH1593188.1"/>
    </source>
</evidence>
<dbReference type="InterPro" id="IPR036388">
    <property type="entry name" value="WH-like_DNA-bd_sf"/>
</dbReference>
<organism evidence="9 10">
    <name type="scientific">Vibrio jasicida</name>
    <dbReference type="NCBI Taxonomy" id="766224"/>
    <lineage>
        <taxon>Bacteria</taxon>
        <taxon>Pseudomonadati</taxon>
        <taxon>Pseudomonadota</taxon>
        <taxon>Gammaproteobacteria</taxon>
        <taxon>Vibrionales</taxon>
        <taxon>Vibrionaceae</taxon>
        <taxon>Vibrio</taxon>
    </lineage>
</organism>
<dbReference type="Gene3D" id="1.10.10.10">
    <property type="entry name" value="Winged helix-like DNA-binding domain superfamily/Winged helix DNA-binding domain"/>
    <property type="match status" value="1"/>
</dbReference>
<evidence type="ECO:0000313" key="10">
    <source>
        <dbReference type="Proteomes" id="UP001295462"/>
    </source>
</evidence>
<evidence type="ECO:0000256" key="4">
    <source>
        <dbReference type="ARBA" id="ARBA00022898"/>
    </source>
</evidence>
<keyword evidence="5" id="KW-0805">Transcription regulation</keyword>
<dbReference type="Gene3D" id="3.90.1150.10">
    <property type="entry name" value="Aspartate Aminotransferase, domain 1"/>
    <property type="match status" value="1"/>
</dbReference>
<dbReference type="PANTHER" id="PTHR46577:SF2">
    <property type="entry name" value="TRANSCRIPTIONAL REGULATORY PROTEIN"/>
    <property type="match status" value="1"/>
</dbReference>
<evidence type="ECO:0000256" key="1">
    <source>
        <dbReference type="ARBA" id="ARBA00005384"/>
    </source>
</evidence>
<evidence type="ECO:0000256" key="6">
    <source>
        <dbReference type="ARBA" id="ARBA00023125"/>
    </source>
</evidence>
<proteinExistence type="inferred from homology"/>
<dbReference type="InterPro" id="IPR000524">
    <property type="entry name" value="Tscrpt_reg_HTH_GntR"/>
</dbReference>
<keyword evidence="7" id="KW-0804">Transcription</keyword>
<dbReference type="Proteomes" id="UP001295462">
    <property type="component" value="Unassembled WGS sequence"/>
</dbReference>
<keyword evidence="2" id="KW-0032">Aminotransferase</keyword>
<sequence>MNEGNMNRYRQLAELFKIQIQQNTWRAGEKLPSVRVTSRNHNVSAGTVLQAYQLLEAQGWVSAKPQSGYFVTAELERLEPNDLDKSLYRTSVNDELYEFLKHQSAPESIKLGSAFPDPTLFPLDALNRNLASSGRKMGPETLLDNLPPGSESLRRLIAQRYIQQGLVLSHDDIVITSGAMEALNLSLQAVTRPGDTVVIETPTFYGALQAIERLGLNAITVRVDAKDGHSLEQIEVVFANHDVRACWLMTNFHNPTGTSLNDLQKQGIVELANRYDVYVVEDDVYSELYFSETKPAPLKSFDTQERVLHCGSFSKSLCPGYRLGWVVNKRFNEPIQKLQLMSTLSGSAPIQQGVAHYLQNDSYDNHLRKLRKELQLRQTKFVALVDKYLPKSVDYCLPQGGYFMWLKLPPSLNGKAIYQALISDNVTVAYGKLFSVDDQYQDYLRLNTSLPVDENLKQAICKLGDLLH</sequence>
<dbReference type="FunFam" id="3.40.640.10:FF:000023">
    <property type="entry name" value="Transcriptional regulator, GntR family"/>
    <property type="match status" value="1"/>
</dbReference>
<keyword evidence="4" id="KW-0663">Pyridoxal phosphate</keyword>
<comment type="similarity">
    <text evidence="1">In the C-terminal section; belongs to the class-I pyridoxal-phosphate-dependent aminotransferase family.</text>
</comment>
<dbReference type="GO" id="GO:0030170">
    <property type="term" value="F:pyridoxal phosphate binding"/>
    <property type="evidence" value="ECO:0007669"/>
    <property type="project" value="InterPro"/>
</dbReference>
<dbReference type="SUPFAM" id="SSF46785">
    <property type="entry name" value="Winged helix' DNA-binding domain"/>
    <property type="match status" value="1"/>
</dbReference>
<evidence type="ECO:0000256" key="3">
    <source>
        <dbReference type="ARBA" id="ARBA00022679"/>
    </source>
</evidence>
<protein>
    <submittedName>
        <fullName evidence="9">Uncharacterized HTH-type transcriptional regulator YdcR</fullName>
    </submittedName>
</protein>
<evidence type="ECO:0000256" key="7">
    <source>
        <dbReference type="ARBA" id="ARBA00023163"/>
    </source>
</evidence>
<dbReference type="InterPro" id="IPR015424">
    <property type="entry name" value="PyrdxlP-dep_Trfase"/>
</dbReference>
<gene>
    <name evidence="9" type="primary">ydcR</name>
    <name evidence="9" type="ORF">THF1A12_260056</name>
</gene>
<dbReference type="SMART" id="SM00345">
    <property type="entry name" value="HTH_GNTR"/>
    <property type="match status" value="1"/>
</dbReference>
<dbReference type="InterPro" id="IPR036390">
    <property type="entry name" value="WH_DNA-bd_sf"/>
</dbReference>
<dbReference type="Pfam" id="PF00392">
    <property type="entry name" value="GntR"/>
    <property type="match status" value="1"/>
</dbReference>
<dbReference type="GO" id="GO:0003677">
    <property type="term" value="F:DNA binding"/>
    <property type="evidence" value="ECO:0007669"/>
    <property type="project" value="UniProtKB-KW"/>
</dbReference>
<evidence type="ECO:0000259" key="8">
    <source>
        <dbReference type="PROSITE" id="PS50949"/>
    </source>
</evidence>
<reference evidence="9" key="1">
    <citation type="submission" date="2022-01" db="EMBL/GenBank/DDBJ databases">
        <authorList>
            <person name="Lagorce A."/>
        </authorList>
    </citation>
    <scope>NUCLEOTIDE SEQUENCE</scope>
    <source>
        <strain evidence="9">Th15_F1_A12</strain>
    </source>
</reference>
<dbReference type="CDD" id="cd07377">
    <property type="entry name" value="WHTH_GntR"/>
    <property type="match status" value="1"/>
</dbReference>
<name>A0AAU9QQ85_9VIBR</name>
<comment type="caution">
    <text evidence="9">The sequence shown here is derived from an EMBL/GenBank/DDBJ whole genome shotgun (WGS) entry which is preliminary data.</text>
</comment>